<keyword evidence="2" id="KW-1185">Reference proteome</keyword>
<sequence length="146" mass="16812">MCRTDQPLKNNSNDSYVYATQEYVDKRFDIVQQEFLKIADLIRDLGPTKHGNDGRRDDVAAYSTKKWWFIHDFKELVLIVGFHIIGVSETWLKPEFPDSALHIPGLRLYRKHRPTRGGGVAIHVADHISTRILDPVTVRENINTAD</sequence>
<comment type="caution">
    <text evidence="1">The sequence shown here is derived from an EMBL/GenBank/DDBJ whole genome shotgun (WGS) entry which is preliminary data.</text>
</comment>
<organism evidence="1 2">
    <name type="scientific">Cryptolaemus montrouzieri</name>
    <dbReference type="NCBI Taxonomy" id="559131"/>
    <lineage>
        <taxon>Eukaryota</taxon>
        <taxon>Metazoa</taxon>
        <taxon>Ecdysozoa</taxon>
        <taxon>Arthropoda</taxon>
        <taxon>Hexapoda</taxon>
        <taxon>Insecta</taxon>
        <taxon>Pterygota</taxon>
        <taxon>Neoptera</taxon>
        <taxon>Endopterygota</taxon>
        <taxon>Coleoptera</taxon>
        <taxon>Polyphaga</taxon>
        <taxon>Cucujiformia</taxon>
        <taxon>Coccinelloidea</taxon>
        <taxon>Coccinellidae</taxon>
        <taxon>Scymninae</taxon>
        <taxon>Scymnini</taxon>
        <taxon>Cryptolaemus</taxon>
    </lineage>
</organism>
<dbReference type="AlphaFoldDB" id="A0ABD2NRM0"/>
<dbReference type="EMBL" id="JABFTP020000144">
    <property type="protein sequence ID" value="KAL3281376.1"/>
    <property type="molecule type" value="Genomic_DNA"/>
</dbReference>
<evidence type="ECO:0000313" key="2">
    <source>
        <dbReference type="Proteomes" id="UP001516400"/>
    </source>
</evidence>
<proteinExistence type="predicted"/>
<name>A0ABD2NRM0_9CUCU</name>
<gene>
    <name evidence="1" type="ORF">HHI36_004586</name>
</gene>
<reference evidence="1 2" key="1">
    <citation type="journal article" date="2021" name="BMC Biol.">
        <title>Horizontally acquired antibacterial genes associated with adaptive radiation of ladybird beetles.</title>
        <authorList>
            <person name="Li H.S."/>
            <person name="Tang X.F."/>
            <person name="Huang Y.H."/>
            <person name="Xu Z.Y."/>
            <person name="Chen M.L."/>
            <person name="Du X.Y."/>
            <person name="Qiu B.Y."/>
            <person name="Chen P.T."/>
            <person name="Zhang W."/>
            <person name="Slipinski A."/>
            <person name="Escalona H.E."/>
            <person name="Waterhouse R.M."/>
            <person name="Zwick A."/>
            <person name="Pang H."/>
        </authorList>
    </citation>
    <scope>NUCLEOTIDE SEQUENCE [LARGE SCALE GENOMIC DNA]</scope>
    <source>
        <strain evidence="1">SYSU2018</strain>
    </source>
</reference>
<accession>A0ABD2NRM0</accession>
<dbReference type="Proteomes" id="UP001516400">
    <property type="component" value="Unassembled WGS sequence"/>
</dbReference>
<evidence type="ECO:0000313" key="1">
    <source>
        <dbReference type="EMBL" id="KAL3281376.1"/>
    </source>
</evidence>
<protein>
    <submittedName>
        <fullName evidence="1">Uncharacterized protein</fullName>
    </submittedName>
</protein>